<evidence type="ECO:0000313" key="4">
    <source>
        <dbReference type="Proteomes" id="UP000325785"/>
    </source>
</evidence>
<name>A0A0T5P3Q4_9RHOB</name>
<dbReference type="RefSeq" id="WP_057819851.1">
    <property type="nucleotide sequence ID" value="NZ_CP031598.1"/>
</dbReference>
<organism evidence="1 3">
    <name type="scientific">Roseovarius indicus</name>
    <dbReference type="NCBI Taxonomy" id="540747"/>
    <lineage>
        <taxon>Bacteria</taxon>
        <taxon>Pseudomonadati</taxon>
        <taxon>Pseudomonadota</taxon>
        <taxon>Alphaproteobacteria</taxon>
        <taxon>Rhodobacterales</taxon>
        <taxon>Roseobacteraceae</taxon>
        <taxon>Roseovarius</taxon>
    </lineage>
</organism>
<dbReference type="AlphaFoldDB" id="A0A0T5P3Q4"/>
<gene>
    <name evidence="2" type="ORF">RIdsm_03678</name>
    <name evidence="1" type="ORF">XM52_22610</name>
</gene>
<dbReference type="EMBL" id="LAXI01000020">
    <property type="protein sequence ID" value="KRS15636.1"/>
    <property type="molecule type" value="Genomic_DNA"/>
</dbReference>
<dbReference type="PATRIC" id="fig|540747.5.peg.2876"/>
<reference evidence="2 4" key="2">
    <citation type="submission" date="2018-08" db="EMBL/GenBank/DDBJ databases">
        <title>Genetic Globetrotter - A new plasmid hitch-hiking vast phylogenetic and geographic distances.</title>
        <authorList>
            <person name="Vollmers J."/>
            <person name="Petersen J."/>
        </authorList>
    </citation>
    <scope>NUCLEOTIDE SEQUENCE [LARGE SCALE GENOMIC DNA]</scope>
    <source>
        <strain evidence="2 4">DSM 26383</strain>
    </source>
</reference>
<dbReference type="Proteomes" id="UP000325785">
    <property type="component" value="Chromosome"/>
</dbReference>
<keyword evidence="3" id="KW-1185">Reference proteome</keyword>
<protein>
    <submittedName>
        <fullName evidence="1">Uncharacterized protein</fullName>
    </submittedName>
</protein>
<evidence type="ECO:0000313" key="3">
    <source>
        <dbReference type="Proteomes" id="UP000051401"/>
    </source>
</evidence>
<accession>A0A0T5P3Q4</accession>
<sequence>MCGFISIHGAAQAAKAEYDRQRIEATVLSPIFAAVEHKGRWLPVYEGRSNIPRVERKGA</sequence>
<dbReference type="Proteomes" id="UP000051401">
    <property type="component" value="Unassembled WGS sequence"/>
</dbReference>
<dbReference type="STRING" id="540747.SAMN04488031_1229"/>
<evidence type="ECO:0000313" key="1">
    <source>
        <dbReference type="EMBL" id="KRS15636.1"/>
    </source>
</evidence>
<proteinExistence type="predicted"/>
<reference evidence="1 3" key="1">
    <citation type="submission" date="2015-04" db="EMBL/GenBank/DDBJ databases">
        <title>The draft genome sequence of Roseovarius indicus B108T.</title>
        <authorList>
            <person name="Li G."/>
            <person name="Lai Q."/>
            <person name="Shao Z."/>
            <person name="Yan P."/>
        </authorList>
    </citation>
    <scope>NUCLEOTIDE SEQUENCE [LARGE SCALE GENOMIC DNA]</scope>
    <source>
        <strain evidence="1 3">B108</strain>
    </source>
</reference>
<evidence type="ECO:0000313" key="2">
    <source>
        <dbReference type="EMBL" id="QEW27857.1"/>
    </source>
</evidence>
<dbReference type="KEGG" id="rid:RIdsm_03678"/>
<dbReference type="EMBL" id="CP031598">
    <property type="protein sequence ID" value="QEW27857.1"/>
    <property type="molecule type" value="Genomic_DNA"/>
</dbReference>